<feature type="compositionally biased region" description="Low complexity" evidence="2">
    <location>
        <begin position="408"/>
        <end position="419"/>
    </location>
</feature>
<feature type="compositionally biased region" description="Polar residues" evidence="2">
    <location>
        <begin position="923"/>
        <end position="936"/>
    </location>
</feature>
<evidence type="ECO:0000259" key="4">
    <source>
        <dbReference type="PROSITE" id="PS51673"/>
    </source>
</evidence>
<dbReference type="Gene3D" id="3.30.1370.50">
    <property type="entry name" value="R3H-like domain"/>
    <property type="match status" value="1"/>
</dbReference>
<dbReference type="Pfam" id="PF12752">
    <property type="entry name" value="SUZ"/>
    <property type="match status" value="1"/>
</dbReference>
<proteinExistence type="predicted"/>
<feature type="compositionally biased region" description="Low complexity" evidence="2">
    <location>
        <begin position="447"/>
        <end position="459"/>
    </location>
</feature>
<dbReference type="InterPro" id="IPR051937">
    <property type="entry name" value="R3H_domain_containing"/>
</dbReference>
<feature type="compositionally biased region" description="Low complexity" evidence="2">
    <location>
        <begin position="1171"/>
        <end position="1182"/>
    </location>
</feature>
<dbReference type="SMART" id="SM00393">
    <property type="entry name" value="R3H"/>
    <property type="match status" value="1"/>
</dbReference>
<feature type="compositionally biased region" description="Acidic residues" evidence="2">
    <location>
        <begin position="1160"/>
        <end position="1170"/>
    </location>
</feature>
<dbReference type="InterPro" id="IPR024771">
    <property type="entry name" value="SUZ"/>
</dbReference>
<dbReference type="InterPro" id="IPR036867">
    <property type="entry name" value="R3H_dom_sf"/>
</dbReference>
<feature type="region of interest" description="Disordered" evidence="2">
    <location>
        <begin position="1067"/>
        <end position="1093"/>
    </location>
</feature>
<feature type="region of interest" description="Disordered" evidence="2">
    <location>
        <begin position="241"/>
        <end position="491"/>
    </location>
</feature>
<name>A0A9P8A6B3_MORAP</name>
<feature type="compositionally biased region" description="Polar residues" evidence="2">
    <location>
        <begin position="482"/>
        <end position="491"/>
    </location>
</feature>
<feature type="compositionally biased region" description="Polar residues" evidence="2">
    <location>
        <begin position="516"/>
        <end position="529"/>
    </location>
</feature>
<dbReference type="EMBL" id="JAIFTL010000058">
    <property type="protein sequence ID" value="KAG9324724.1"/>
    <property type="molecule type" value="Genomic_DNA"/>
</dbReference>
<feature type="compositionally biased region" description="Polar residues" evidence="2">
    <location>
        <begin position="256"/>
        <end position="267"/>
    </location>
</feature>
<feature type="compositionally biased region" description="Polar residues" evidence="2">
    <location>
        <begin position="1080"/>
        <end position="1093"/>
    </location>
</feature>
<dbReference type="AlphaFoldDB" id="A0A9P8A6B3"/>
<feature type="compositionally biased region" description="Basic residues" evidence="2">
    <location>
        <begin position="666"/>
        <end position="677"/>
    </location>
</feature>
<feature type="compositionally biased region" description="Polar residues" evidence="2">
    <location>
        <begin position="334"/>
        <end position="344"/>
    </location>
</feature>
<keyword evidence="1" id="KW-0597">Phosphoprotein</keyword>
<feature type="region of interest" description="Disordered" evidence="2">
    <location>
        <begin position="514"/>
        <end position="608"/>
    </location>
</feature>
<dbReference type="PROSITE" id="PS51673">
    <property type="entry name" value="SUZ"/>
    <property type="match status" value="1"/>
</dbReference>
<dbReference type="InterPro" id="IPR001374">
    <property type="entry name" value="R3H_dom"/>
</dbReference>
<feature type="domain" description="SUZ" evidence="4">
    <location>
        <begin position="173"/>
        <end position="243"/>
    </location>
</feature>
<feature type="compositionally biased region" description="Polar residues" evidence="2">
    <location>
        <begin position="396"/>
        <end position="407"/>
    </location>
</feature>
<feature type="compositionally biased region" description="Low complexity" evidence="2">
    <location>
        <begin position="316"/>
        <end position="329"/>
    </location>
</feature>
<dbReference type="Proteomes" id="UP000717515">
    <property type="component" value="Unassembled WGS sequence"/>
</dbReference>
<feature type="compositionally biased region" description="Polar residues" evidence="2">
    <location>
        <begin position="737"/>
        <end position="765"/>
    </location>
</feature>
<feature type="region of interest" description="Disordered" evidence="2">
    <location>
        <begin position="193"/>
        <end position="224"/>
    </location>
</feature>
<sequence length="1199" mass="127458">MAQNTAEIQSALVEDKAATAPLADDSGNASQAKPVFKILKPAPPRPSTPGDHTPATQSNDAMSILTAPGAVSSVTRSLEGLDIVDDANEPEDSALDEFLVNALKNRQDRIFLLKLDRELCSFINNPGQDKLEFPSMNSYYRMVIHRVANYFKITRMVDPMQKTIVLYKTEQSAIPALRFSDLVEEEEEQPVKHMKLLKRNPGRLFNGSSASDGSAEPDRKPLSIKEREEAYAKARARIFQEDVPVKPKSPGEASAASPQGESPSASAQMAELPRQDIEDDSVRIGKGRKQTTGKKATGLARSPDELGDIDSRQYNRSSPSSRDISRSSSPSPPATSGGQDSSVKATGKGLGPKPKQSIGDLASECSDNRRRKSTASNASTSTSSGTVRTAVGLARTISSSSSQDGFNSPSLGGSLSESPTVNSPSNPTLGKGGYDYFGPNPGPNAGSVSPMSSGSSRNSFTYPQPGGHKQHRGHNGPGGNSGTYSHGSFNGHPSNASFAKVVNAPAFVPKRGYSKPIQSNANHNPSAFNSGPMYAFNSGPPSQPLYNTNNGNNNGATHPYTPQHPNASMPWQDRGMPSGHESAAFFGSPQDITLQGQGNQPQPPQTFPFPNPALQAQYHPSGQGTHLPFNNNHHPASHNNPHGFHQAPYRGSRRHQSQSHFNHQPHFQHPHHSRSHPQMHPSHLHGNGFNAPTTKDDHTYQQGPQSNMRHSRPYEGHHGHIPQYQFGSDFFPPHGTTGDQHGHNSQPVFVGHQVQTSPGENSPNGSRFPYNQKGVYDWNQGQHGSATHGPDPTAMLYNPNSQSSTGGKKPYKNYQPPPINQQPFSTMVGSQPGTMVGQPPPVFSGGPSGMGGAGGGGNAGHTLYDVERRPPKSAELFDPNGSQGHSTAGGVSGDMNAGRHGPGDGGLMGSFEHQVVGGPNAQPAVQQGHSGSSFSPLQHHPFPPVNQLAHQHQHQHPHQHQPPQTHTPVGMNRSYSSSSSGGYGGGNNSSPGFNPAKKNNLLYDYSVTPTPYDGTSKHSPAVRRLKPSSKDAAGQCLVVFKNAAMATESLVAFQEGKETWMAPEANLGTPALSSKDELEPSTQEDNNASLTQSEKTRLQWRFNVKVWTPVLVNSAAAFTAGGSSGSGGSSSPVKGFPVSSTAPSLCDSDHAGNGALQPDGGEEKDQDQDQDLSSGSSTCSSSATKETQEVGSESVVSEK</sequence>
<gene>
    <name evidence="5" type="ORF">KVV02_002502</name>
</gene>
<evidence type="ECO:0008006" key="7">
    <source>
        <dbReference type="Google" id="ProtNLM"/>
    </source>
</evidence>
<evidence type="ECO:0000259" key="3">
    <source>
        <dbReference type="PROSITE" id="PS51061"/>
    </source>
</evidence>
<feature type="region of interest" description="Disordered" evidence="2">
    <location>
        <begin position="1121"/>
        <end position="1199"/>
    </location>
</feature>
<feature type="compositionally biased region" description="Low complexity" evidence="2">
    <location>
        <begin position="1129"/>
        <end position="1140"/>
    </location>
</feature>
<protein>
    <recommendedName>
        <fullName evidence="7">R3H domain-containing protein 2</fullName>
    </recommendedName>
</protein>
<feature type="compositionally biased region" description="Basic and acidic residues" evidence="2">
    <location>
        <begin position="273"/>
        <end position="283"/>
    </location>
</feature>
<evidence type="ECO:0000313" key="5">
    <source>
        <dbReference type="EMBL" id="KAG9324724.1"/>
    </source>
</evidence>
<evidence type="ECO:0000313" key="6">
    <source>
        <dbReference type="Proteomes" id="UP000717515"/>
    </source>
</evidence>
<dbReference type="Pfam" id="PF01424">
    <property type="entry name" value="R3H"/>
    <property type="match status" value="1"/>
</dbReference>
<feature type="domain" description="R3H" evidence="3">
    <location>
        <begin position="109"/>
        <end position="172"/>
    </location>
</feature>
<feature type="region of interest" description="Disordered" evidence="2">
    <location>
        <begin position="648"/>
        <end position="816"/>
    </location>
</feature>
<dbReference type="PANTHER" id="PTHR15672">
    <property type="entry name" value="CAMP-REGULATED PHOSPHOPROTEIN 21 RELATED R3H DOMAIN CONTAINING PROTEIN"/>
    <property type="match status" value="1"/>
</dbReference>
<feature type="compositionally biased region" description="Polar residues" evidence="2">
    <location>
        <begin position="1183"/>
        <end position="1199"/>
    </location>
</feature>
<feature type="region of interest" description="Disordered" evidence="2">
    <location>
        <begin position="19"/>
        <end position="58"/>
    </location>
</feature>
<dbReference type="CDD" id="cd02642">
    <property type="entry name" value="R3H_encore_like"/>
    <property type="match status" value="1"/>
</dbReference>
<comment type="caution">
    <text evidence="5">The sequence shown here is derived from an EMBL/GenBank/DDBJ whole genome shotgun (WGS) entry which is preliminary data.</text>
</comment>
<dbReference type="PROSITE" id="PS51061">
    <property type="entry name" value="R3H"/>
    <property type="match status" value="1"/>
</dbReference>
<reference evidence="5" key="1">
    <citation type="submission" date="2021-07" db="EMBL/GenBank/DDBJ databases">
        <title>Draft genome of Mortierella alpina, strain LL118, isolated from an aspen leaf litter sample.</title>
        <authorList>
            <person name="Yang S."/>
            <person name="Vinatzer B.A."/>
        </authorList>
    </citation>
    <scope>NUCLEOTIDE SEQUENCE</scope>
    <source>
        <strain evidence="5">LL118</strain>
    </source>
</reference>
<dbReference type="SUPFAM" id="SSF82708">
    <property type="entry name" value="R3H domain"/>
    <property type="match status" value="1"/>
</dbReference>
<accession>A0A9P8A6B3</accession>
<dbReference type="PANTHER" id="PTHR15672:SF8">
    <property type="entry name" value="PROTEIN ENCORE"/>
    <property type="match status" value="1"/>
</dbReference>
<evidence type="ECO:0000256" key="2">
    <source>
        <dbReference type="SAM" id="MobiDB-lite"/>
    </source>
</evidence>
<feature type="compositionally biased region" description="Low complexity" evidence="2">
    <location>
        <begin position="961"/>
        <end position="980"/>
    </location>
</feature>
<organism evidence="5 6">
    <name type="scientific">Mortierella alpina</name>
    <name type="common">Oleaginous fungus</name>
    <name type="synonym">Mortierella renispora</name>
    <dbReference type="NCBI Taxonomy" id="64518"/>
    <lineage>
        <taxon>Eukaryota</taxon>
        <taxon>Fungi</taxon>
        <taxon>Fungi incertae sedis</taxon>
        <taxon>Mucoromycota</taxon>
        <taxon>Mortierellomycotina</taxon>
        <taxon>Mortierellomycetes</taxon>
        <taxon>Mortierellales</taxon>
        <taxon>Mortierellaceae</taxon>
        <taxon>Mortierella</taxon>
    </lineage>
</organism>
<evidence type="ECO:0000256" key="1">
    <source>
        <dbReference type="ARBA" id="ARBA00022553"/>
    </source>
</evidence>
<dbReference type="GO" id="GO:0003676">
    <property type="term" value="F:nucleic acid binding"/>
    <property type="evidence" value="ECO:0007669"/>
    <property type="project" value="UniProtKB-UniRule"/>
</dbReference>
<feature type="region of interest" description="Disordered" evidence="2">
    <location>
        <begin position="872"/>
        <end position="995"/>
    </location>
</feature>
<feature type="compositionally biased region" description="Low complexity" evidence="2">
    <location>
        <begin position="374"/>
        <end position="386"/>
    </location>
</feature>